<dbReference type="Pfam" id="PF09810">
    <property type="entry name" value="Exo5"/>
    <property type="match status" value="2"/>
</dbReference>
<dbReference type="EMBL" id="JBGMDY010000008">
    <property type="protein sequence ID" value="KAL2324192.1"/>
    <property type="molecule type" value="Genomic_DNA"/>
</dbReference>
<comment type="caution">
    <text evidence="2">The sequence shown here is derived from an EMBL/GenBank/DDBJ whole genome shotgun (WGS) entry which is preliminary data.</text>
</comment>
<protein>
    <recommendedName>
        <fullName evidence="4">Exonuclease V</fullName>
    </recommendedName>
</protein>
<sequence>MVRTSSEGPIEIVSDDESVYFEAVSSSTPAKHTLSSASKFHRNGKSIDNVSVKAKRRLCMCVEPDVEIEDYGNFLKRKKPREDDNTLLYRFRNKRGLYVSDVTRTEWCERQMEFTLFSEEEWKNNNEDRQSYFGGGSRRNNKAIKAGRDRHDQLQQEVHYMVEVEVKSREDDMAMKFVNFINGVNQLLFEGLTRELPIVSFAFDQGIWMVGKIDEVQMPRAKKHHNPILVETKTRFQDTVPSEAQKRNGRIQLMCYKYLWDNLVAHAHRDFPSKQLYDYFELNPRRALCKDLRAACDDSGFSAKTLEDVVRRYQNTCKMLAPAHDMLVLRYESQRDHSVVDEEKVAYDDCWVKSEIHSCLELWLGQRDASYVAEDEQWKCSYCDFVSECQASTDTDIDTDVDTEAEIMESLASDYSSE</sequence>
<name>A0ABD1LKY9_9FABA</name>
<evidence type="ECO:0000313" key="2">
    <source>
        <dbReference type="EMBL" id="KAL2324192.1"/>
    </source>
</evidence>
<gene>
    <name evidence="2" type="ORF">Fmac_023250</name>
</gene>
<dbReference type="AlphaFoldDB" id="A0ABD1LKY9"/>
<accession>A0ABD1LKY9</accession>
<proteinExistence type="inferred from homology"/>
<reference evidence="2 3" key="1">
    <citation type="submission" date="2024-08" db="EMBL/GenBank/DDBJ databases">
        <title>Insights into the chromosomal genome structure of Flemingia macrophylla.</title>
        <authorList>
            <person name="Ding Y."/>
            <person name="Zhao Y."/>
            <person name="Bi W."/>
            <person name="Wu M."/>
            <person name="Zhao G."/>
            <person name="Gong Y."/>
            <person name="Li W."/>
            <person name="Zhang P."/>
        </authorList>
    </citation>
    <scope>NUCLEOTIDE SEQUENCE [LARGE SCALE GENOMIC DNA]</scope>
    <source>
        <strain evidence="2">DYQJB</strain>
        <tissue evidence="2">Leaf</tissue>
    </source>
</reference>
<dbReference type="Proteomes" id="UP001603857">
    <property type="component" value="Unassembled WGS sequence"/>
</dbReference>
<evidence type="ECO:0000313" key="3">
    <source>
        <dbReference type="Proteomes" id="UP001603857"/>
    </source>
</evidence>
<keyword evidence="3" id="KW-1185">Reference proteome</keyword>
<evidence type="ECO:0008006" key="4">
    <source>
        <dbReference type="Google" id="ProtNLM"/>
    </source>
</evidence>
<evidence type="ECO:0000256" key="1">
    <source>
        <dbReference type="ARBA" id="ARBA00009797"/>
    </source>
</evidence>
<dbReference type="InterPro" id="IPR019190">
    <property type="entry name" value="EXOV"/>
</dbReference>
<organism evidence="2 3">
    <name type="scientific">Flemingia macrophylla</name>
    <dbReference type="NCBI Taxonomy" id="520843"/>
    <lineage>
        <taxon>Eukaryota</taxon>
        <taxon>Viridiplantae</taxon>
        <taxon>Streptophyta</taxon>
        <taxon>Embryophyta</taxon>
        <taxon>Tracheophyta</taxon>
        <taxon>Spermatophyta</taxon>
        <taxon>Magnoliopsida</taxon>
        <taxon>eudicotyledons</taxon>
        <taxon>Gunneridae</taxon>
        <taxon>Pentapetalae</taxon>
        <taxon>rosids</taxon>
        <taxon>fabids</taxon>
        <taxon>Fabales</taxon>
        <taxon>Fabaceae</taxon>
        <taxon>Papilionoideae</taxon>
        <taxon>50 kb inversion clade</taxon>
        <taxon>NPAAA clade</taxon>
        <taxon>indigoferoid/millettioid clade</taxon>
        <taxon>Phaseoleae</taxon>
        <taxon>Flemingia</taxon>
    </lineage>
</organism>
<dbReference type="PANTHER" id="PTHR14464:SF4">
    <property type="entry name" value="EXONUCLEASE V"/>
    <property type="match status" value="1"/>
</dbReference>
<comment type="similarity">
    <text evidence="1">Belongs to the EXO5 family.</text>
</comment>
<dbReference type="PANTHER" id="PTHR14464">
    <property type="entry name" value="EXONUCLEASE V"/>
    <property type="match status" value="1"/>
</dbReference>